<reference evidence="1" key="2">
    <citation type="journal article" date="2007" name="Science">
        <title>Draft genome sequence of the sexually transmitted pathogen Trichomonas vaginalis.</title>
        <authorList>
            <person name="Carlton J.M."/>
            <person name="Hirt R.P."/>
            <person name="Silva J.C."/>
            <person name="Delcher A.L."/>
            <person name="Schatz M."/>
            <person name="Zhao Q."/>
            <person name="Wortman J.R."/>
            <person name="Bidwell S.L."/>
            <person name="Alsmark U.C.M."/>
            <person name="Besteiro S."/>
            <person name="Sicheritz-Ponten T."/>
            <person name="Noel C.J."/>
            <person name="Dacks J.B."/>
            <person name="Foster P.G."/>
            <person name="Simillion C."/>
            <person name="Van de Peer Y."/>
            <person name="Miranda-Saavedra D."/>
            <person name="Barton G.J."/>
            <person name="Westrop G.D."/>
            <person name="Mueller S."/>
            <person name="Dessi D."/>
            <person name="Fiori P.L."/>
            <person name="Ren Q."/>
            <person name="Paulsen I."/>
            <person name="Zhang H."/>
            <person name="Bastida-Corcuera F.D."/>
            <person name="Simoes-Barbosa A."/>
            <person name="Brown M.T."/>
            <person name="Hayes R.D."/>
            <person name="Mukherjee M."/>
            <person name="Okumura C.Y."/>
            <person name="Schneider R."/>
            <person name="Smith A.J."/>
            <person name="Vanacova S."/>
            <person name="Villalvazo M."/>
            <person name="Haas B.J."/>
            <person name="Pertea M."/>
            <person name="Feldblyum T.V."/>
            <person name="Utterback T.R."/>
            <person name="Shu C.L."/>
            <person name="Osoegawa K."/>
            <person name="de Jong P.J."/>
            <person name="Hrdy I."/>
            <person name="Horvathova L."/>
            <person name="Zubacova Z."/>
            <person name="Dolezal P."/>
            <person name="Malik S.B."/>
            <person name="Logsdon J.M. Jr."/>
            <person name="Henze K."/>
            <person name="Gupta A."/>
            <person name="Wang C.C."/>
            <person name="Dunne R.L."/>
            <person name="Upcroft J.A."/>
            <person name="Upcroft P."/>
            <person name="White O."/>
            <person name="Salzberg S.L."/>
            <person name="Tang P."/>
            <person name="Chiu C.-H."/>
            <person name="Lee Y.-S."/>
            <person name="Embley T.M."/>
            <person name="Coombs G.H."/>
            <person name="Mottram J.C."/>
            <person name="Tachezy J."/>
            <person name="Fraser-Liggett C.M."/>
            <person name="Johnson P.J."/>
        </authorList>
    </citation>
    <scope>NUCLEOTIDE SEQUENCE [LARGE SCALE GENOMIC DNA]</scope>
    <source>
        <strain evidence="1">G3</strain>
    </source>
</reference>
<organism evidence="1 2">
    <name type="scientific">Trichomonas vaginalis (strain ATCC PRA-98 / G3)</name>
    <dbReference type="NCBI Taxonomy" id="412133"/>
    <lineage>
        <taxon>Eukaryota</taxon>
        <taxon>Metamonada</taxon>
        <taxon>Parabasalia</taxon>
        <taxon>Trichomonadida</taxon>
        <taxon>Trichomonadidae</taxon>
        <taxon>Trichomonas</taxon>
    </lineage>
</organism>
<dbReference type="KEGG" id="tva:4750043"/>
<dbReference type="PANTHER" id="PTHR38934:SF6">
    <property type="entry name" value="CHROMOSOME UNDETERMINED SCAFFOLD_176, WHOLE GENOME SHOTGUN SEQUENCE"/>
    <property type="match status" value="1"/>
</dbReference>
<evidence type="ECO:0000313" key="2">
    <source>
        <dbReference type="Proteomes" id="UP000001542"/>
    </source>
</evidence>
<dbReference type="VEuPathDB" id="TrichDB:TVAGG3_0737960"/>
<keyword evidence="2" id="KW-1185">Reference proteome</keyword>
<dbReference type="VEuPathDB" id="TrichDB:TVAGG3_0774360"/>
<accession>A2FS04</accession>
<dbReference type="Proteomes" id="UP000001542">
    <property type="component" value="Unassembled WGS sequence"/>
</dbReference>
<evidence type="ECO:0000313" key="1">
    <source>
        <dbReference type="EMBL" id="EAX92332.1"/>
    </source>
</evidence>
<sequence>MDDNYISNNFIFNITMPEIPGSYRYNFYSYDKNSTQTGYCYEIIFKVSIPGSINEVSNLEDTYSLNAFIEVTFTGYQYNRGYLYFQYDNGPINKLDEIINFNRQNVTITKQVPTKDYKLSIGEHNVTFYLYDEYGCPSENNYTHVFNSDDRNVPYLDLYYYSYGHPMRYSDPFSIEFRYGDKDKNQKVNITVHWDDQEPYSVFEYTSNGYEGYYVTRTFSPPKIDGIHTITSRSYDESGAKSKKHVRAINVKRQPYLYFTLPDRLYIVGETATLTGYVLDLIPGEEIQLVLKFDNYLLIEDIPNITMDETYRKDFTINITIPNFNKHTFISMYAKCQNYTTNTKWHYRYITQRPYIYDYNPFDPQYSMGEIIIFEGIVWDEDYVNLYYKFDEMHDYEYINQRIDCQGSNKSIRIQIPTSNKIYSVGEKTLQIHVRDRFGAWSNTITHKFILESLRAPEIEVIRANQNKQIYYFHESVKLILRMRDRNYGDEVQIFMKVNSGDFTNIINYTSHGTYEDIPYDFEYEHINGKYDLVFKAIDNTDSASPEVSISFEVKQTPITVVTNILEGMYEPGTKVNITCFAGDFNPGSTIQFYYRINSENTVYLHDVFEISEDFRTPEYTFTIKLPESAKRNTIYVYSKDENNRESQYAILYTTTNYNPKIIRINDLKPEYASNEYIDIDGIIFDDSRVKLYYQYDKRAVQYLSDWIDCTGADLQIHKQIPVPKESFRGGEHKITIYLIDQYDIKSNEVSFRFIYNDRHAPELGVKLLSGSKTYSFYDIIKFNCSVIDPDVGNTISLRLKINNSDEQTIYDYTSDGEISHYLYDFAVPNVNGVVNFVFRAEDNFGSFSNEQSFDIKVKQTPSVIITSGISSYYNGGEEVEISGFVVDYDPGQEVQVLYSISGGNSVFATPLMIMNDNYVTNQFEFVISLPTKVGTHSVTFWAENSNGIKSEYSRQFFTVNVNPKIITWNEIRPTYAKNGFIDFDSVIFDDSTSMIHYYFDTMSINSINEWINAGGKNLSIRRQIPIPNDLSIGSHTITVYLRDWYGAESEKVTKNFRFTNSYVPTLKVSLSENRNTYGFHESVTFNGSVHDLDAQDKTYVFVEIDNDEETQVAEFDSNNEVHNFTYTIQLPHVDGDHTVIFKARDESGSSSGDQKFTISVKQSPSVIITSELSPMYLPNETISISGYIVDFNVGDEVQLYFRVNNDITEYATLPMIVGENFKTDIFTFNTTLPIEVRRNQIIIWASSNSSMTSRTSYINIITNRAPVLDMWKPIKGNYSMSEYIDIDCNITDDSNCRIYYSFDDKKAKYIDEMLPIRSPMFPVIKRVPIDGNDLAFGTHTMKVWIVDEFGVKSNEISQDFEFRNMHAPEIVLNPLPKRGPYNYHEKVTFSGSVRDLDSGDHVIVIFKVGSSEPTELYDSISDGQWHDFSYTINVPRGDAEYTIFVAAMDQTLSKSNEATLSFKAQRAPAVKMLNEMRQAYGASETMVLSSMLMDFNENSTISFCYSIDGEDKNFISYVEIYDNMTSGIVNYNITLPNSKNDHYLILWGENELGHVLCPYNEIYIIVSQAPELNITNTLLGTYYSHAFIEVDVSVYDDTEGYVYCKIDDGKEFKISKLIQSFYEIEERVLQVEIKEGTLSEGSHSLSIFMRDEFGSDSVAVVHNFEYSLSKQTPELSVESKVKGYTYGYFESIKIKCKAKSFNEGDKISLKIKLNYDDYFTIHEFSSDSTRYILSNDDESSDGILVYEYDLKIPPSDGFYTASIKAVNQDGIESKITFVDFEVRRLPGIEFTQPFRVNYNSDETIVVSGHVVDYDIGQEFDVFYNVDNGNKIFVDRVKIDGEYKSKEFSFTINPSPDVNIHSSKVWLEINNKVIYQTNGNFLVNSPPQISLLNSTQLRNVYYDGDHINLDYKIKDNTQAVVCYKFDSRPETCFKDTVYSYEREYNYRKQILVDQTVLSHDEHTITIYARDEFKDGVRNHSPTPFSHLSEGSHPDITIDGFADNTSTTSTRAFLYQGQCY</sequence>
<gene>
    <name evidence="1" type="ORF">TVAG_200680</name>
</gene>
<dbReference type="VEuPathDB" id="TrichDB:TVAGG3_0709560"/>
<dbReference type="PANTHER" id="PTHR38934">
    <property type="entry name" value="HYPHALLY REGULATED CELL WALL PROTEIN 1"/>
    <property type="match status" value="1"/>
</dbReference>
<name>A2FS04_TRIV3</name>
<dbReference type="EMBL" id="DS113973">
    <property type="protein sequence ID" value="EAX92332.1"/>
    <property type="molecule type" value="Genomic_DNA"/>
</dbReference>
<protein>
    <submittedName>
        <fullName evidence="1">Bap-like</fullName>
    </submittedName>
</protein>
<dbReference type="VEuPathDB" id="TrichDB:TVAGG3_0709550"/>
<proteinExistence type="predicted"/>
<dbReference type="VEuPathDB" id="TrichDB:TVAG_200680"/>
<reference evidence="1" key="1">
    <citation type="submission" date="2006-10" db="EMBL/GenBank/DDBJ databases">
        <authorList>
            <person name="Amadeo P."/>
            <person name="Zhao Q."/>
            <person name="Wortman J."/>
            <person name="Fraser-Liggett C."/>
            <person name="Carlton J."/>
        </authorList>
    </citation>
    <scope>NUCLEOTIDE SEQUENCE</scope>
    <source>
        <strain evidence="1">G3</strain>
    </source>
</reference>
<dbReference type="InParanoid" id="A2FS04"/>